<organism evidence="1 2">
    <name type="scientific">Paraburkholderia ultramafica</name>
    <dbReference type="NCBI Taxonomy" id="1544867"/>
    <lineage>
        <taxon>Bacteria</taxon>
        <taxon>Pseudomonadati</taxon>
        <taxon>Pseudomonadota</taxon>
        <taxon>Betaproteobacteria</taxon>
        <taxon>Burkholderiales</taxon>
        <taxon>Burkholderiaceae</taxon>
        <taxon>Paraburkholderia</taxon>
    </lineage>
</organism>
<keyword evidence="2" id="KW-1185">Reference proteome</keyword>
<name>A0A6S7CUB0_9BURK</name>
<dbReference type="Proteomes" id="UP000494365">
    <property type="component" value="Unassembled WGS sequence"/>
</dbReference>
<evidence type="ECO:0000313" key="1">
    <source>
        <dbReference type="EMBL" id="CAB3797900.1"/>
    </source>
</evidence>
<dbReference type="RefSeq" id="WP_042325090.1">
    <property type="nucleotide sequence ID" value="NZ_CADIKK010000023.1"/>
</dbReference>
<accession>A0A6S7CUB0</accession>
<evidence type="ECO:0000313" key="2">
    <source>
        <dbReference type="Proteomes" id="UP000494365"/>
    </source>
</evidence>
<proteinExistence type="predicted"/>
<gene>
    <name evidence="1" type="ORF">LMG28614_04672</name>
</gene>
<protein>
    <submittedName>
        <fullName evidence="1">Uncharacterized protein</fullName>
    </submittedName>
</protein>
<sequence>MANHPPYCVVLTYLEDRQEFALQTIDRAMLEPVMAGKFAVPIPLETQDFKIDDEFAHGLGATMLNMIALGQPDIKQYMTLTPPPGQ</sequence>
<reference evidence="1 2" key="1">
    <citation type="submission" date="2020-04" db="EMBL/GenBank/DDBJ databases">
        <authorList>
            <person name="De Canck E."/>
        </authorList>
    </citation>
    <scope>NUCLEOTIDE SEQUENCE [LARGE SCALE GENOMIC DNA]</scope>
    <source>
        <strain evidence="1 2">LMG 28614</strain>
    </source>
</reference>
<dbReference type="EMBL" id="CADIKK010000023">
    <property type="protein sequence ID" value="CAB3797900.1"/>
    <property type="molecule type" value="Genomic_DNA"/>
</dbReference>
<dbReference type="AlphaFoldDB" id="A0A6S7CUB0"/>